<dbReference type="InterPro" id="IPR001789">
    <property type="entry name" value="Sig_transdc_resp-reg_receiver"/>
</dbReference>
<dbReference type="CDD" id="cd19930">
    <property type="entry name" value="REC_DesR-like"/>
    <property type="match status" value="1"/>
</dbReference>
<feature type="modified residue" description="4-aspartylphosphate" evidence="2">
    <location>
        <position position="55"/>
    </location>
</feature>
<accession>A0A2P4UNN1</accession>
<dbReference type="PROSITE" id="PS50043">
    <property type="entry name" value="HTH_LUXR_2"/>
    <property type="match status" value="1"/>
</dbReference>
<dbReference type="InterPro" id="IPR016032">
    <property type="entry name" value="Sig_transdc_resp-reg_C-effctor"/>
</dbReference>
<dbReference type="RefSeq" id="WP_103561572.1">
    <property type="nucleotide sequence ID" value="NZ_MTBP01000001.1"/>
</dbReference>
<dbReference type="EMBL" id="MTBP01000001">
    <property type="protein sequence ID" value="POM26632.1"/>
    <property type="molecule type" value="Genomic_DNA"/>
</dbReference>
<name>A0A2P4UNN1_9ACTN</name>
<dbReference type="GO" id="GO:0000160">
    <property type="term" value="P:phosphorelay signal transduction system"/>
    <property type="evidence" value="ECO:0007669"/>
    <property type="project" value="InterPro"/>
</dbReference>
<dbReference type="Pfam" id="PF00072">
    <property type="entry name" value="Response_reg"/>
    <property type="match status" value="1"/>
</dbReference>
<dbReference type="InterPro" id="IPR039420">
    <property type="entry name" value="WalR-like"/>
</dbReference>
<dbReference type="Proteomes" id="UP000242367">
    <property type="component" value="Unassembled WGS sequence"/>
</dbReference>
<sequence length="202" mass="21434">MTVRLLLADDQEMIRTALAALLDLEDDFTVVAAVGRGDEVVDAVREHRPDVVLLDIEMPGMDGLTAAAVLRDRAPDCRVVILTTFGRAGYLRRAMEAGAVGFVVKDAPAEALADAVRRVVDGERVVDPALAAATLAAGESPLTAREGDVLRVARTGASVAEIAGRLFLSEGTVRNYLSAAIAKTATRNRVEAARVADERGWL</sequence>
<dbReference type="AlphaFoldDB" id="A0A2P4UNN1"/>
<evidence type="ECO:0000259" key="4">
    <source>
        <dbReference type="PROSITE" id="PS50110"/>
    </source>
</evidence>
<dbReference type="Gene3D" id="3.40.50.2300">
    <property type="match status" value="1"/>
</dbReference>
<proteinExistence type="predicted"/>
<dbReference type="SUPFAM" id="SSF52172">
    <property type="entry name" value="CheY-like"/>
    <property type="match status" value="1"/>
</dbReference>
<evidence type="ECO:0000259" key="3">
    <source>
        <dbReference type="PROSITE" id="PS50043"/>
    </source>
</evidence>
<keyword evidence="2" id="KW-0597">Phosphoprotein</keyword>
<dbReference type="GO" id="GO:0003677">
    <property type="term" value="F:DNA binding"/>
    <property type="evidence" value="ECO:0007669"/>
    <property type="project" value="UniProtKB-KW"/>
</dbReference>
<dbReference type="PROSITE" id="PS00622">
    <property type="entry name" value="HTH_LUXR_1"/>
    <property type="match status" value="1"/>
</dbReference>
<evidence type="ECO:0000256" key="2">
    <source>
        <dbReference type="PROSITE-ProRule" id="PRU00169"/>
    </source>
</evidence>
<comment type="caution">
    <text evidence="5">The sequence shown here is derived from an EMBL/GenBank/DDBJ whole genome shotgun (WGS) entry which is preliminary data.</text>
</comment>
<gene>
    <name evidence="5" type="primary">degU_1</name>
    <name evidence="5" type="ORF">BTM25_10350</name>
</gene>
<keyword evidence="1" id="KW-0238">DNA-binding</keyword>
<dbReference type="SUPFAM" id="SSF46894">
    <property type="entry name" value="C-terminal effector domain of the bipartite response regulators"/>
    <property type="match status" value="1"/>
</dbReference>
<reference evidence="5 6" key="1">
    <citation type="journal article" date="2017" name="Chemistry">
        <title>Isolation, Biosynthesis and Chemical Modifications of Rubterolones A-F: Rare Tropolone Alkaloids from Actinomadura sp. 5-2.</title>
        <authorList>
            <person name="Guo H."/>
            <person name="Benndorf R."/>
            <person name="Leichnitz D."/>
            <person name="Klassen J.L."/>
            <person name="Vollmers J."/>
            <person name="Gorls H."/>
            <person name="Steinacker M."/>
            <person name="Weigel C."/>
            <person name="Dahse H.M."/>
            <person name="Kaster A.K."/>
            <person name="de Beer Z.W."/>
            <person name="Poulsen M."/>
            <person name="Beemelmanns C."/>
        </authorList>
    </citation>
    <scope>NUCLEOTIDE SEQUENCE [LARGE SCALE GENOMIC DNA]</scope>
    <source>
        <strain evidence="5 6">5-2</strain>
    </source>
</reference>
<feature type="domain" description="HTH luxR-type" evidence="3">
    <location>
        <begin position="135"/>
        <end position="200"/>
    </location>
</feature>
<evidence type="ECO:0000313" key="5">
    <source>
        <dbReference type="EMBL" id="POM26632.1"/>
    </source>
</evidence>
<dbReference type="CDD" id="cd06170">
    <property type="entry name" value="LuxR_C_like"/>
    <property type="match status" value="1"/>
</dbReference>
<evidence type="ECO:0000313" key="6">
    <source>
        <dbReference type="Proteomes" id="UP000242367"/>
    </source>
</evidence>
<dbReference type="SMART" id="SM00421">
    <property type="entry name" value="HTH_LUXR"/>
    <property type="match status" value="1"/>
</dbReference>
<dbReference type="GO" id="GO:0006355">
    <property type="term" value="P:regulation of DNA-templated transcription"/>
    <property type="evidence" value="ECO:0007669"/>
    <property type="project" value="InterPro"/>
</dbReference>
<dbReference type="InterPro" id="IPR011006">
    <property type="entry name" value="CheY-like_superfamily"/>
</dbReference>
<keyword evidence="6" id="KW-1185">Reference proteome</keyword>
<dbReference type="PRINTS" id="PR00038">
    <property type="entry name" value="HTHLUXR"/>
</dbReference>
<protein>
    <submittedName>
        <fullName evidence="5">Transcriptional regulatory protein DegU</fullName>
    </submittedName>
</protein>
<feature type="domain" description="Response regulatory" evidence="4">
    <location>
        <begin position="4"/>
        <end position="120"/>
    </location>
</feature>
<dbReference type="SMART" id="SM00448">
    <property type="entry name" value="REC"/>
    <property type="match status" value="1"/>
</dbReference>
<organism evidence="5 6">
    <name type="scientific">Actinomadura rubteroloni</name>
    <dbReference type="NCBI Taxonomy" id="1926885"/>
    <lineage>
        <taxon>Bacteria</taxon>
        <taxon>Bacillati</taxon>
        <taxon>Actinomycetota</taxon>
        <taxon>Actinomycetes</taxon>
        <taxon>Streptosporangiales</taxon>
        <taxon>Thermomonosporaceae</taxon>
        <taxon>Actinomadura</taxon>
    </lineage>
</organism>
<dbReference type="PANTHER" id="PTHR43214">
    <property type="entry name" value="TWO-COMPONENT RESPONSE REGULATOR"/>
    <property type="match status" value="1"/>
</dbReference>
<dbReference type="PANTHER" id="PTHR43214:SF42">
    <property type="entry name" value="TRANSCRIPTIONAL REGULATORY PROTEIN DESR"/>
    <property type="match status" value="1"/>
</dbReference>
<dbReference type="Pfam" id="PF00196">
    <property type="entry name" value="GerE"/>
    <property type="match status" value="1"/>
</dbReference>
<dbReference type="InterPro" id="IPR000792">
    <property type="entry name" value="Tscrpt_reg_LuxR_C"/>
</dbReference>
<evidence type="ECO:0000256" key="1">
    <source>
        <dbReference type="ARBA" id="ARBA00023125"/>
    </source>
</evidence>
<dbReference type="PROSITE" id="PS50110">
    <property type="entry name" value="RESPONSE_REGULATORY"/>
    <property type="match status" value="1"/>
</dbReference>